<dbReference type="EMBL" id="AANPAU010000007">
    <property type="protein sequence ID" value="EDP8514682.1"/>
    <property type="molecule type" value="Genomic_DNA"/>
</dbReference>
<evidence type="ECO:0000313" key="36">
    <source>
        <dbReference type="EMBL" id="EDP8514682.1"/>
    </source>
</evidence>
<evidence type="ECO:0000313" key="79">
    <source>
        <dbReference type="Proteomes" id="UP000566721"/>
    </source>
</evidence>
<dbReference type="CDD" id="cd18785">
    <property type="entry name" value="SF2_C"/>
    <property type="match status" value="1"/>
</dbReference>
<keyword evidence="2" id="KW-0067">ATP-binding</keyword>
<dbReference type="GO" id="GO:0043138">
    <property type="term" value="F:3'-5' DNA helicase activity"/>
    <property type="evidence" value="ECO:0007669"/>
    <property type="project" value="TreeGrafter"/>
</dbReference>
<evidence type="ECO:0000313" key="14">
    <source>
        <dbReference type="EMBL" id="EAD5787259.1"/>
    </source>
</evidence>
<dbReference type="EMBL" id="AABGUK010000005">
    <property type="protein sequence ID" value="EAH4242927.1"/>
    <property type="molecule type" value="Genomic_DNA"/>
</dbReference>
<dbReference type="RefSeq" id="WP_003726226.1">
    <property type="nucleotide sequence ID" value="NC_021824.1"/>
</dbReference>
<dbReference type="Proteomes" id="UP000368512">
    <property type="component" value="Unassembled WGS sequence"/>
</dbReference>
<evidence type="ECO:0000313" key="74">
    <source>
        <dbReference type="Proteomes" id="UP000528151"/>
    </source>
</evidence>
<evidence type="ECO:0000313" key="64">
    <source>
        <dbReference type="Proteomes" id="UP000455569"/>
    </source>
</evidence>
<evidence type="ECO:0000313" key="62">
    <source>
        <dbReference type="Proteomes" id="UP000410967"/>
    </source>
</evidence>
<dbReference type="Proteomes" id="UP000481141">
    <property type="component" value="Unassembled WGS sequence"/>
</dbReference>
<dbReference type="Proteomes" id="UP000455569">
    <property type="component" value="Unassembled WGS sequence"/>
</dbReference>
<dbReference type="Proteomes" id="UP000852906">
    <property type="component" value="Unassembled WGS sequence"/>
</dbReference>
<dbReference type="Proteomes" id="UP000272537">
    <property type="component" value="Unassembled WGS sequence"/>
</dbReference>
<dbReference type="EMBL" id="AABBHO010000005">
    <property type="protein sequence ID" value="EAG2996186.1"/>
    <property type="molecule type" value="Genomic_DNA"/>
</dbReference>
<reference evidence="33 64" key="8">
    <citation type="submission" date="2019-12" db="EMBL/GenBank/DDBJ databases">
        <authorList>
            <consortium name="GenomeTrakr: Next Generation Sequencing Network for Food Pathogen Tracability"/>
        </authorList>
    </citation>
    <scope>NUCLEOTIDE SEQUENCE [LARGE SCALE GENOMIC DNA]</scope>
    <source>
        <strain evidence="19 78">10B02965A-1</strain>
        <strain evidence="9 57">CFSAN008042</strain>
        <strain evidence="21 74">CFSAN063727</strain>
        <strain evidence="33 64">CFSAN102901</strain>
        <strain evidence="7 56">FDA00007096</strain>
        <strain evidence="11 61">FDA00008584</strain>
        <strain evidence="17">FDA00011243</strain>
        <strain evidence="8 47">FDA00013332</strain>
        <strain evidence="14 51">FDA00013853</strain>
        <strain evidence="28 63">FDA00014336</strain>
        <strain evidence="30 59">FDA00014370</strain>
        <strain evidence="29 60">FDA00014392</strain>
        <strain evidence="36">FDA00015054</strain>
        <strain evidence="20 75">FDA1005580-S054-001</strain>
        <strain evidence="68">FDA1090798-S029-001</strain>
        <strain evidence="69">FDA956581-098-004</strain>
        <strain evidence="18 72">FDA960927-006-004</strain>
        <strain evidence="22 79">FLAG-38921</strain>
        <strain evidence="16 49">FLAG-54356</strain>
        <strain evidence="13 58">FSIS31901579</strain>
        <strain evidence="25 73">LS1344</strain>
        <strain evidence="34 66">OSF101448</strain>
        <strain evidence="12 52">VA-WGS-00405</strain>
    </source>
</reference>
<evidence type="ECO:0000313" key="12">
    <source>
        <dbReference type="EMBL" id="EAD3793832.1"/>
    </source>
</evidence>
<dbReference type="AlphaFoldDB" id="A0A0B8QXK3"/>
<evidence type="ECO:0000313" key="73">
    <source>
        <dbReference type="Proteomes" id="UP000527632"/>
    </source>
</evidence>
<dbReference type="Proteomes" id="UP000344343">
    <property type="component" value="Unassembled WGS sequence"/>
</dbReference>
<evidence type="ECO:0000313" key="25">
    <source>
        <dbReference type="EMBL" id="EAH4242927.1"/>
    </source>
</evidence>
<dbReference type="GO" id="GO:0006270">
    <property type="term" value="P:DNA replication initiation"/>
    <property type="evidence" value="ECO:0007669"/>
    <property type="project" value="TreeGrafter"/>
</dbReference>
<dbReference type="GO" id="GO:0003677">
    <property type="term" value="F:DNA binding"/>
    <property type="evidence" value="ECO:0007669"/>
    <property type="project" value="UniProtKB-KW"/>
</dbReference>
<dbReference type="InterPro" id="IPR014001">
    <property type="entry name" value="Helicase_ATP-bd"/>
</dbReference>
<dbReference type="EMBL" id="DAAIHR010000006">
    <property type="protein sequence ID" value="HAB8398287.1"/>
    <property type="molecule type" value="Genomic_DNA"/>
</dbReference>
<dbReference type="Proteomes" id="UP000350032">
    <property type="component" value="Unassembled WGS sequence"/>
</dbReference>
<keyword evidence="3" id="KW-0238">DNA-binding</keyword>
<evidence type="ECO:0000313" key="72">
    <source>
        <dbReference type="Proteomes" id="UP000525850"/>
    </source>
</evidence>
<evidence type="ECO:0000313" key="49">
    <source>
        <dbReference type="Proteomes" id="UP000337746"/>
    </source>
</evidence>
<evidence type="ECO:0000313" key="42">
    <source>
        <dbReference type="EMBL" id="KAA9447796.1"/>
    </source>
</evidence>
<evidence type="ECO:0000313" key="46">
    <source>
        <dbReference type="Proteomes" id="UP000272537"/>
    </source>
</evidence>
<evidence type="ECO:0000313" key="54">
    <source>
        <dbReference type="Proteomes" id="UP000354255"/>
    </source>
</evidence>
<dbReference type="EMBL" id="AANEHK010000010">
    <property type="protein sequence ID" value="EDO0986578.1"/>
    <property type="molecule type" value="Genomic_DNA"/>
</dbReference>
<dbReference type="Proteomes" id="UP000522199">
    <property type="component" value="Unassembled WGS sequence"/>
</dbReference>
<dbReference type="Proteomes" id="UP000544530">
    <property type="component" value="Unassembled WGS sequence"/>
</dbReference>
<dbReference type="Pfam" id="PF04851">
    <property type="entry name" value="ResIII"/>
    <property type="match status" value="1"/>
</dbReference>
<dbReference type="OMA" id="LSRDFSC"/>
<dbReference type="Proteomes" id="UP000423131">
    <property type="component" value="Unassembled WGS sequence"/>
</dbReference>
<evidence type="ECO:0000313" key="43">
    <source>
        <dbReference type="EMBL" id="NYA02236.1"/>
    </source>
</evidence>
<evidence type="ECO:0000313" key="63">
    <source>
        <dbReference type="Proteomes" id="UP000423131"/>
    </source>
</evidence>
<dbReference type="Proteomes" id="UP000527632">
    <property type="component" value="Unassembled WGS sequence"/>
</dbReference>
<dbReference type="Proteomes" id="UP000566721">
    <property type="component" value="Unassembled WGS sequence"/>
</dbReference>
<dbReference type="InterPro" id="IPR001650">
    <property type="entry name" value="Helicase_C-like"/>
</dbReference>
<dbReference type="PANTHER" id="PTHR30580:SF1">
    <property type="entry name" value="COMF OPERON PROTEIN 1"/>
    <property type="match status" value="1"/>
</dbReference>
<evidence type="ECO:0000259" key="5">
    <source>
        <dbReference type="PROSITE" id="PS51194"/>
    </source>
</evidence>
<dbReference type="Proteomes" id="UP000337746">
    <property type="component" value="Unassembled WGS sequence"/>
</dbReference>
<reference evidence="62 71" key="6">
    <citation type="submission" date="2019-04" db="EMBL/GenBank/DDBJ databases">
        <authorList>
            <consortium name="GenomeTrakr network: Whole genome sequencing for foodborne pathogen traceback"/>
        </authorList>
    </citation>
    <scope>NUCLEOTIDE SEQUENCE [LARGE SCALE GENOMIC DNA]</scope>
    <source>
        <strain evidence="23 77">CFSAN004300</strain>
        <strain evidence="24 71">CFSAN072474</strain>
        <strain evidence="31 55">FLAG-55987</strain>
        <strain evidence="27 62">PHLUSALM00088</strain>
    </source>
</reference>
<comment type="caution">
    <text evidence="27">The sequence shown here is derived from an EMBL/GenBank/DDBJ whole genome shotgun (WGS) entry which is preliminary data.</text>
</comment>
<dbReference type="Proteomes" id="UP000489121">
    <property type="component" value="Unassembled WGS sequence"/>
</dbReference>
<evidence type="ECO:0000313" key="38">
    <source>
        <dbReference type="EMBL" id="HAB8398287.1"/>
    </source>
</evidence>
<dbReference type="Proteomes" id="UP000460224">
    <property type="component" value="Unassembled WGS sequence"/>
</dbReference>
<reference evidence="80 81" key="3">
    <citation type="journal article" date="2018" name="Genome Biol.">
        <title>SKESA: strategic k-mer extension for scrupulous assemblies.</title>
        <authorList>
            <person name="Souvorov A."/>
            <person name="Agarwala R."/>
            <person name="Lipman D.J."/>
        </authorList>
    </citation>
    <scope>NUCLEOTIDE SEQUENCE [LARGE SCALE GENOMIC DNA]</scope>
    <source>
        <strain evidence="37">09CEB371LM</strain>
        <strain evidence="39 82">CFIAFB20100120</strain>
        <strain evidence="38 80">CFIAFB20130012</strain>
        <strain evidence="41">CFIAFB20170037</strain>
        <strain evidence="40 81">CFIAFB20170045</strain>
    </source>
</reference>
<evidence type="ECO:0000313" key="75">
    <source>
        <dbReference type="Proteomes" id="UP000540117"/>
    </source>
</evidence>
<dbReference type="FunFam" id="3.40.50.300:FF:001736">
    <property type="entry name" value="COMF operon protein 1"/>
    <property type="match status" value="1"/>
</dbReference>
<evidence type="ECO:0000313" key="80">
    <source>
        <dbReference type="Proteomes" id="UP000840197"/>
    </source>
</evidence>
<evidence type="ECO:0000313" key="69">
    <source>
        <dbReference type="Proteomes" id="UP000481141"/>
    </source>
</evidence>
<reference evidence="43 76" key="10">
    <citation type="submission" date="2020-06" db="EMBL/GenBank/DDBJ databases">
        <title>Two Listeria outbreaks in Switzerland in 2018 and 2020.</title>
        <authorList>
            <person name="Stevens M.J.A."/>
            <person name="Bloemberg G."/>
            <person name="Nusch-Inderbinnen M."/>
            <person name="Stephan R."/>
        </authorList>
    </citation>
    <scope>NUCLEOTIDE SEQUENCE [LARGE SCALE GENOMIC DNA]</scope>
    <source>
        <strain evidence="43 76">N18-0707</strain>
    </source>
</reference>
<name>A0A0B8QXK3_LISMN</name>
<evidence type="ECO:0000313" key="6">
    <source>
        <dbReference type="EMBL" id="EAC4553101.1"/>
    </source>
</evidence>
<dbReference type="Proteomes" id="UP000398321">
    <property type="component" value="Unassembled WGS sequence"/>
</dbReference>
<evidence type="ECO:0000313" key="31">
    <source>
        <dbReference type="EMBL" id="ECY6544395.1"/>
    </source>
</evidence>
<dbReference type="Proteomes" id="UP000478704">
    <property type="component" value="Unassembled WGS sequence"/>
</dbReference>
<dbReference type="EMBL" id="AAIAJJ010000006">
    <property type="protein sequence ID" value="ECC1557757.1"/>
    <property type="molecule type" value="Genomic_DNA"/>
</dbReference>
<evidence type="ECO:0000313" key="68">
    <source>
        <dbReference type="Proteomes" id="UP000478704"/>
    </source>
</evidence>
<evidence type="ECO:0000313" key="22">
    <source>
        <dbReference type="EMBL" id="EAG6170428.1"/>
    </source>
</evidence>
<dbReference type="Proteomes" id="UP000549379">
    <property type="component" value="Unassembled WGS sequence"/>
</dbReference>
<dbReference type="EMBL" id="AAAIXK010000005">
    <property type="protein sequence ID" value="EAC5550872.1"/>
    <property type="molecule type" value="Genomic_DNA"/>
</dbReference>
<evidence type="ECO:0000313" key="76">
    <source>
        <dbReference type="Proteomes" id="UP000544530"/>
    </source>
</evidence>
<dbReference type="EMBL" id="DAAIJL010000008">
    <property type="protein sequence ID" value="HAB8557651.1"/>
    <property type="molecule type" value="Genomic_DNA"/>
</dbReference>
<dbReference type="EC" id="3.6.4.12" evidence="45"/>
<evidence type="ECO:0000313" key="66">
    <source>
        <dbReference type="Proteomes" id="UP000467347"/>
    </source>
</evidence>
<dbReference type="Pfam" id="PF00271">
    <property type="entry name" value="Helicase_C"/>
    <property type="match status" value="1"/>
</dbReference>
<dbReference type="Proteomes" id="UP000410967">
    <property type="component" value="Unassembled WGS sequence"/>
</dbReference>
<evidence type="ECO:0000313" key="24">
    <source>
        <dbReference type="EMBL" id="EAG9388536.1"/>
    </source>
</evidence>
<evidence type="ECO:0000313" key="34">
    <source>
        <dbReference type="EMBL" id="EDN9836869.1"/>
    </source>
</evidence>
<dbReference type="EMBL" id="AAANYN010000005">
    <property type="protein sequence ID" value="EAD5773688.1"/>
    <property type="molecule type" value="Genomic_DNA"/>
</dbReference>
<protein>
    <submittedName>
        <fullName evidence="45">ComF operon protein 1</fullName>
        <ecNumber evidence="45">3.6.4.12</ecNumber>
    </submittedName>
    <submittedName>
        <fullName evidence="27">DEAD/DEAH box helicase</fullName>
    </submittedName>
    <submittedName>
        <fullName evidence="26">DNA/RNA helicase</fullName>
    </submittedName>
</protein>
<dbReference type="EMBL" id="DAAEEB010000009">
    <property type="protein sequence ID" value="HAA8053878.1"/>
    <property type="molecule type" value="Genomic_DNA"/>
</dbReference>
<evidence type="ECO:0000256" key="2">
    <source>
        <dbReference type="ARBA" id="ARBA00022840"/>
    </source>
</evidence>
<dbReference type="EMBL" id="JACAVN010000006">
    <property type="protein sequence ID" value="NYA02236.1"/>
    <property type="molecule type" value="Genomic_DNA"/>
</dbReference>
<dbReference type="EMBL" id="MJTJ01000002">
    <property type="protein sequence ID" value="OET53083.1"/>
    <property type="molecule type" value="Genomic_DNA"/>
</dbReference>
<evidence type="ECO:0000313" key="70">
    <source>
        <dbReference type="Proteomes" id="UP000489121"/>
    </source>
</evidence>
<dbReference type="SMART" id="SM00490">
    <property type="entry name" value="HELICc"/>
    <property type="match status" value="1"/>
</dbReference>
<evidence type="ECO:0000313" key="78">
    <source>
        <dbReference type="Proteomes" id="UP000549379"/>
    </source>
</evidence>
<sequence length="439" mass="50117">MDIFPGRLYQEREIESKEGLREVVAIESNKCFRCGNTDVQLFGKMSCALCKREDCIYCRNCIVMGRVNSCQKLYYQHARLLLETKEVLLRWEGALSAGQRKASNAIVVNLKAKTDMLLWAVAGSGKTEMMFEGMDWALRQGFRICVASPRVDVCLELLPRLKEAFPSIDIVCLYGDSKDNYQGEQFVIATTHQLIRFYEAFQVIFIDEVDAFPYAKDPFLEYAVMKARTKEGSTIIITATPEKKWQEECVRGKRNFVKIPGRYHRKKLPVPRTCWIGPWKKNLAKGKITPKLIQWMNDVKKKDQPALIFFPEIDAMNKFANALENKGYASPVTVHSADELRKEKVEWLRKGKIKLLLTTTILERGVTFTDVQVAVFGSEARIFTEAALVQISGRAGRKLSHPTGDVCFFHYGKTIEMKQAISHIQKMNQQGVIEGMLDD</sequence>
<evidence type="ECO:0000313" key="47">
    <source>
        <dbReference type="Proteomes" id="UP000331186"/>
    </source>
</evidence>
<dbReference type="Proteomes" id="UP000525850">
    <property type="component" value="Unassembled WGS sequence"/>
</dbReference>
<dbReference type="EMBL" id="AACJYH010000007">
    <property type="protein sequence ID" value="EAK8898087.1"/>
    <property type="molecule type" value="Genomic_DNA"/>
</dbReference>
<dbReference type="EMBL" id="AAAIKW010000008">
    <property type="protein sequence ID" value="EAC4553101.1"/>
    <property type="molecule type" value="Genomic_DNA"/>
</dbReference>
<dbReference type="SUPFAM" id="SSF52540">
    <property type="entry name" value="P-loop containing nucleoside triphosphate hydrolases"/>
    <property type="match status" value="1"/>
</dbReference>
<evidence type="ECO:0000313" key="58">
    <source>
        <dbReference type="Proteomes" id="UP000376505"/>
    </source>
</evidence>
<dbReference type="Proteomes" id="UP000844415">
    <property type="component" value="Unassembled WGS sequence"/>
</dbReference>
<evidence type="ECO:0000313" key="13">
    <source>
        <dbReference type="EMBL" id="EAD5773688.1"/>
    </source>
</evidence>
<evidence type="ECO:0000313" key="59">
    <source>
        <dbReference type="Proteomes" id="UP000389283"/>
    </source>
</evidence>
<dbReference type="Proteomes" id="UP000376505">
    <property type="component" value="Unassembled WGS sequence"/>
</dbReference>
<evidence type="ECO:0000313" key="52">
    <source>
        <dbReference type="Proteomes" id="UP000345329"/>
    </source>
</evidence>
<dbReference type="GO" id="GO:0005524">
    <property type="term" value="F:ATP binding"/>
    <property type="evidence" value="ECO:0007669"/>
    <property type="project" value="UniProtKB-KW"/>
</dbReference>
<dbReference type="GO" id="GO:0016787">
    <property type="term" value="F:hydrolase activity"/>
    <property type="evidence" value="ECO:0007669"/>
    <property type="project" value="UniProtKB-KW"/>
</dbReference>
<dbReference type="EMBL" id="AAHZFY010000005">
    <property type="protein sequence ID" value="ECB9512895.1"/>
    <property type="molecule type" value="Genomic_DNA"/>
</dbReference>
<reference evidence="48 50" key="5">
    <citation type="submission" date="2018-06" db="EMBL/GenBank/DDBJ databases">
        <authorList>
            <consortium name="PulseNet: The National Subtyping Network for Foodborne Disease Surveillance"/>
            <person name="Tarr C.L."/>
            <person name="Trees E."/>
            <person name="Katz L.S."/>
            <person name="Carleton-Romer H.A."/>
            <person name="Stroika S."/>
            <person name="Kucerova Z."/>
            <person name="Roache K.F."/>
            <person name="Sabol A.L."/>
            <person name="Besser J."/>
            <person name="Gerner-Smidt P."/>
        </authorList>
    </citation>
    <scope>NUCLEOTIDE SEQUENCE [LARGE SCALE GENOMIC DNA]</scope>
    <source>
        <strain evidence="6 50">2015L-6227</strain>
        <strain evidence="15 48">PNUSAL000134</strain>
        <strain evidence="10 54">PNUSAL000910</strain>
        <strain evidence="26 53">PNUSAL004402</strain>
        <strain evidence="32 70">PNUSAL005692</strain>
    </source>
</reference>
<evidence type="ECO:0000313" key="83">
    <source>
        <dbReference type="Proteomes" id="UP000852906"/>
    </source>
</evidence>
<evidence type="ECO:0000313" key="53">
    <source>
        <dbReference type="Proteomes" id="UP000350032"/>
    </source>
</evidence>
<dbReference type="Gene3D" id="3.40.50.300">
    <property type="entry name" value="P-loop containing nucleotide triphosphate hydrolases"/>
    <property type="match status" value="2"/>
</dbReference>
<dbReference type="EMBL" id="AANDSR010000005">
    <property type="protein sequence ID" value="EDN9836869.1"/>
    <property type="molecule type" value="Genomic_DNA"/>
</dbReference>
<dbReference type="Proteomes" id="UP000841146">
    <property type="component" value="Unassembled WGS sequence"/>
</dbReference>
<dbReference type="Proteomes" id="UP000540117">
    <property type="component" value="Unassembled WGS sequence"/>
</dbReference>
<evidence type="ECO:0000313" key="7">
    <source>
        <dbReference type="EMBL" id="EAC5550872.1"/>
    </source>
</evidence>
<evidence type="ECO:0000313" key="61">
    <source>
        <dbReference type="Proteomes" id="UP000403352"/>
    </source>
</evidence>
<dbReference type="EMBL" id="AABBZO010000014">
    <property type="protein sequence ID" value="EAG4462935.1"/>
    <property type="molecule type" value="Genomic_DNA"/>
</dbReference>
<evidence type="ECO:0000313" key="15">
    <source>
        <dbReference type="EMBL" id="EAE2354502.1"/>
    </source>
</evidence>
<dbReference type="Proteomes" id="UP000345329">
    <property type="component" value="Unassembled WGS sequence"/>
</dbReference>
<dbReference type="CDD" id="cd17925">
    <property type="entry name" value="DEXDc_ComFA"/>
    <property type="match status" value="1"/>
</dbReference>
<dbReference type="Proteomes" id="UP000842809">
    <property type="component" value="Unassembled WGS sequence"/>
</dbReference>
<evidence type="ECO:0000313" key="41">
    <source>
        <dbReference type="EMBL" id="HAC0275789.1"/>
    </source>
</evidence>
<evidence type="ECO:0000256" key="3">
    <source>
        <dbReference type="ARBA" id="ARBA00023125"/>
    </source>
</evidence>
<dbReference type="Proteomes" id="UP000467536">
    <property type="component" value="Unassembled WGS sequence"/>
</dbReference>
<evidence type="ECO:0000313" key="18">
    <source>
        <dbReference type="EMBL" id="EAG2516047.1"/>
    </source>
</evidence>
<dbReference type="EMBL" id="AABEKY010000009">
    <property type="protein sequence ID" value="EAG9388536.1"/>
    <property type="molecule type" value="Genomic_DNA"/>
</dbReference>
<evidence type="ECO:0000313" key="26">
    <source>
        <dbReference type="EMBL" id="EAK8898087.1"/>
    </source>
</evidence>
<dbReference type="EMBL" id="QXLS01000007">
    <property type="protein sequence ID" value="RKA05209.1"/>
    <property type="molecule type" value="Genomic_DNA"/>
</dbReference>
<dbReference type="Proteomes" id="UP000840039">
    <property type="component" value="Unassembled WGS sequence"/>
</dbReference>
<keyword evidence="1" id="KW-0547">Nucleotide-binding</keyword>
<dbReference type="GO" id="GO:0006310">
    <property type="term" value="P:DNA recombination"/>
    <property type="evidence" value="ECO:0007669"/>
    <property type="project" value="TreeGrafter"/>
</dbReference>
<dbReference type="Proteomes" id="UP000365297">
    <property type="component" value="Unassembled WGS sequence"/>
</dbReference>
<evidence type="ECO:0000313" key="55">
    <source>
        <dbReference type="Proteomes" id="UP000364988"/>
    </source>
</evidence>
<evidence type="ECO:0000313" key="81">
    <source>
        <dbReference type="Proteomes" id="UP000841146"/>
    </source>
</evidence>
<keyword evidence="45" id="KW-0378">Hydrolase</keyword>
<dbReference type="EMBL" id="AABDGJ010000005">
    <property type="protein sequence ID" value="EAG6990701.1"/>
    <property type="molecule type" value="Genomic_DNA"/>
</dbReference>
<evidence type="ECO:0000313" key="28">
    <source>
        <dbReference type="EMBL" id="ECB9472694.1"/>
    </source>
</evidence>
<dbReference type="EMBL" id="AAALRN010000007">
    <property type="protein sequence ID" value="EAD1186190.1"/>
    <property type="molecule type" value="Genomic_DNA"/>
</dbReference>
<dbReference type="EMBL" id="AAANYR010000006">
    <property type="protein sequence ID" value="EAD5787259.1"/>
    <property type="molecule type" value="Genomic_DNA"/>
</dbReference>
<dbReference type="GO" id="GO:0006302">
    <property type="term" value="P:double-strand break repair"/>
    <property type="evidence" value="ECO:0007669"/>
    <property type="project" value="TreeGrafter"/>
</dbReference>
<dbReference type="Proteomes" id="UP000331186">
    <property type="component" value="Unassembled WGS sequence"/>
</dbReference>
<reference evidence="45 46" key="2">
    <citation type="journal article" date="2018" name="BMC Genomics">
        <title>Genes significantly associated with lineage II food isolates of Listeria monocytogenes.</title>
        <authorList>
            <person name="Pirone-Davies C."/>
            <person name="Chen Y."/>
            <person name="Pightling A."/>
            <person name="Ryan G."/>
            <person name="Wang Y."/>
            <person name="Yao K."/>
            <person name="Hoffmann M."/>
            <person name="Allard M.W."/>
        </authorList>
    </citation>
    <scope>NUCLEOTIDE SEQUENCE [LARGE SCALE GENOMIC DNA]</scope>
    <source>
        <strain evidence="45 46">PNUSAL000550</strain>
    </source>
</reference>
<dbReference type="Proteomes" id="UP000403352">
    <property type="component" value="Unassembled WGS sequence"/>
</dbReference>
<evidence type="ECO:0000313" key="56">
    <source>
        <dbReference type="Proteomes" id="UP000365297"/>
    </source>
</evidence>
<evidence type="ECO:0000313" key="32">
    <source>
        <dbReference type="EMBL" id="ECY9782629.1"/>
    </source>
</evidence>
<dbReference type="Proteomes" id="UP000840197">
    <property type="component" value="Unassembled WGS sequence"/>
</dbReference>
<dbReference type="Proteomes" id="UP000548278">
    <property type="component" value="Unassembled WGS sequence"/>
</dbReference>
<evidence type="ECO:0000313" key="50">
    <source>
        <dbReference type="Proteomes" id="UP000339309"/>
    </source>
</evidence>
<dbReference type="Proteomes" id="UP000336166">
    <property type="component" value="Unassembled WGS sequence"/>
</dbReference>
<evidence type="ECO:0000313" key="16">
    <source>
        <dbReference type="EMBL" id="EAG2088119.1"/>
    </source>
</evidence>
<evidence type="ECO:0000313" key="39">
    <source>
        <dbReference type="EMBL" id="HAB8557651.1"/>
    </source>
</evidence>
<evidence type="ECO:0000313" key="27">
    <source>
        <dbReference type="EMBL" id="EAK9316612.1"/>
    </source>
</evidence>
<reference evidence="44 83" key="1">
    <citation type="submission" date="2016-09" db="EMBL/GenBank/DDBJ databases">
        <title>100K Listeria isolates.</title>
        <authorList>
            <person name="Chen P."/>
            <person name="Weimer B.C."/>
            <person name="Kong N."/>
            <person name="Huang B."/>
        </authorList>
    </citation>
    <scope>NUCLEOTIDE SEQUENCE [LARGE SCALE GENOMIC DNA]</scope>
    <source>
        <strain evidence="44 83">BCW_2383</strain>
    </source>
</reference>
<evidence type="ECO:0000259" key="4">
    <source>
        <dbReference type="PROSITE" id="PS51192"/>
    </source>
</evidence>
<evidence type="ECO:0000313" key="51">
    <source>
        <dbReference type="Proteomes" id="UP000344343"/>
    </source>
</evidence>
<gene>
    <name evidence="45" type="primary">comfa</name>
    <name evidence="23" type="ORF">AB917_08880</name>
    <name evidence="6" type="ORF">ABZ57_11445</name>
    <name evidence="44" type="ORF">AJL21_00880</name>
    <name evidence="7" type="ORF">ARY78_10565</name>
    <name evidence="18" type="ORF">B1N52_12820</name>
    <name evidence="17" type="ORF">B1S26_13860</name>
    <name evidence="19" type="ORF">B5K54_02630</name>
    <name evidence="16" type="ORF">BCZ21_12680</name>
    <name evidence="21" type="ORF">CA369_11595</name>
    <name evidence="20" type="ORF">CAV64_13195</name>
    <name evidence="24" type="ORF">CW845_13650</name>
    <name evidence="26" type="ORF">D7104_10315</name>
    <name evidence="42" type="ORF">DCK61_13295</name>
    <name evidence="22" type="ORF">DCT16_13695</name>
    <name evidence="9" type="ORF">DQ70_13675</name>
    <name evidence="8" type="ORF">DU018_01870</name>
    <name evidence="45" type="ORF">DYZ80_02729</name>
    <name evidence="25" type="ORF">E5F58_13110</name>
    <name evidence="14" type="ORF">EX365_11890</name>
    <name evidence="13" type="ORF">EXZ73_05210</name>
    <name evidence="31" type="ORF">F6436_08645</name>
    <name evidence="32" type="ORF">F6515_06440</name>
    <name evidence="27" type="ORF">FA835_05760</name>
    <name evidence="29" type="ORF">FLQ97_04020</name>
    <name evidence="28" type="ORF">FLR03_03250</name>
    <name evidence="30" type="ORF">FNX40_13185</name>
    <name evidence="35" type="ORF">FV747_11310</name>
    <name evidence="36" type="ORF">G3O21_002112</name>
    <name evidence="37" type="ORF">GHH22_12090</name>
    <name evidence="34" type="ORF">GJW51_09315</name>
    <name evidence="33" type="ORF">GQG13_13805</name>
    <name evidence="38" type="ORF">GYR60_07115</name>
    <name evidence="39" type="ORF">GYS09_10135</name>
    <name evidence="40" type="ORF">GYX23_10665</name>
    <name evidence="41" type="ORF">GYY14_10445</name>
    <name evidence="43" type="ORF">HZJ64_10350</name>
    <name evidence="10" type="ORF">KV70_11160</name>
    <name evidence="11" type="ORF">QD52_13970</name>
    <name evidence="12" type="ORF">UI29_13815</name>
    <name evidence="15" type="ORF">Y261_09105</name>
</gene>
<evidence type="ECO:0000313" key="71">
    <source>
        <dbReference type="Proteomes" id="UP000522199"/>
    </source>
</evidence>
<dbReference type="InterPro" id="IPR027417">
    <property type="entry name" value="P-loop_NTPase"/>
</dbReference>
<dbReference type="EMBL" id="AANCRK010000007">
    <property type="protein sequence ID" value="EDN7716193.1"/>
    <property type="molecule type" value="Genomic_DNA"/>
</dbReference>
<dbReference type="Proteomes" id="UP000339309">
    <property type="component" value="Unassembled WGS sequence"/>
</dbReference>
<evidence type="ECO:0000313" key="35">
    <source>
        <dbReference type="EMBL" id="EDO0986578.1"/>
    </source>
</evidence>
<evidence type="ECO:0000313" key="45">
    <source>
        <dbReference type="EMBL" id="RKA05209.1"/>
    </source>
</evidence>
<evidence type="ECO:0000313" key="29">
    <source>
        <dbReference type="EMBL" id="ECB9512895.1"/>
    </source>
</evidence>
<dbReference type="EMBL" id="AAAMZD010000007">
    <property type="protein sequence ID" value="EAD3793832.1"/>
    <property type="molecule type" value="Genomic_DNA"/>
</dbReference>
<dbReference type="EMBL" id="AABBYJ010000008">
    <property type="protein sequence ID" value="EAG4332199.1"/>
    <property type="molecule type" value="Genomic_DNA"/>
</dbReference>
<dbReference type="EMBL" id="AACKDQ010000010">
    <property type="protein sequence ID" value="EAK9316612.1"/>
    <property type="molecule type" value="Genomic_DNA"/>
</dbReference>
<dbReference type="EMBL" id="AALGDA010000014">
    <property type="protein sequence ID" value="ECY9782629.1"/>
    <property type="molecule type" value="Genomic_DNA"/>
</dbReference>
<reference evidence="35 67" key="7">
    <citation type="submission" date="2019-08" db="EMBL/GenBank/DDBJ databases">
        <authorList>
            <person name="Ashton P.M."/>
            <person name="Dallman T."/>
            <person name="Nair S."/>
            <person name="De Pinna E."/>
            <person name="Peters T."/>
            <person name="Grant K."/>
        </authorList>
    </citation>
    <scope>NUCLEOTIDE SEQUENCE [LARGE SCALE GENOMIC DNA]</scope>
    <source>
        <strain evidence="35 67">788324</strain>
    </source>
</reference>
<dbReference type="EMBL" id="QDAY01000005">
    <property type="protein sequence ID" value="KAA9447796.1"/>
    <property type="molecule type" value="Genomic_DNA"/>
</dbReference>
<organism evidence="27 62">
    <name type="scientific">Listeria monocytogenes</name>
    <dbReference type="NCBI Taxonomy" id="1639"/>
    <lineage>
        <taxon>Bacteria</taxon>
        <taxon>Bacillati</taxon>
        <taxon>Bacillota</taxon>
        <taxon>Bacilli</taxon>
        <taxon>Bacillales</taxon>
        <taxon>Listeriaceae</taxon>
        <taxon>Listeria</taxon>
    </lineage>
</organism>
<dbReference type="EMBL" id="AAHZFN010000003">
    <property type="protein sequence ID" value="ECB9472694.1"/>
    <property type="molecule type" value="Genomic_DNA"/>
</dbReference>
<evidence type="ECO:0000313" key="19">
    <source>
        <dbReference type="EMBL" id="EAG2996186.1"/>
    </source>
</evidence>
<dbReference type="PROSITE" id="PS51194">
    <property type="entry name" value="HELICASE_CTER"/>
    <property type="match status" value="1"/>
</dbReference>
<evidence type="ECO:0000256" key="1">
    <source>
        <dbReference type="ARBA" id="ARBA00022741"/>
    </source>
</evidence>
<dbReference type="SMART" id="SM00487">
    <property type="entry name" value="DEXDc"/>
    <property type="match status" value="1"/>
</dbReference>
<evidence type="ECO:0000313" key="40">
    <source>
        <dbReference type="EMBL" id="HAC0013463.1"/>
    </source>
</evidence>
<proteinExistence type="predicted"/>
<dbReference type="EMBL" id="AAAJWF010000009">
    <property type="protein sequence ID" value="EAC7481735.1"/>
    <property type="molecule type" value="Genomic_DNA"/>
</dbReference>
<dbReference type="EMBL" id="AAAREG010000006">
    <property type="protein sequence ID" value="EAE2354502.1"/>
    <property type="molecule type" value="Genomic_DNA"/>
</dbReference>
<evidence type="ECO:0000313" key="21">
    <source>
        <dbReference type="EMBL" id="EAG4462935.1"/>
    </source>
</evidence>
<evidence type="ECO:0000313" key="65">
    <source>
        <dbReference type="Proteomes" id="UP000460224"/>
    </source>
</evidence>
<evidence type="ECO:0000313" key="23">
    <source>
        <dbReference type="EMBL" id="EAG6990701.1"/>
    </source>
</evidence>
<dbReference type="EMBL" id="AABCVX010000007">
    <property type="protein sequence ID" value="EAG6170428.1"/>
    <property type="molecule type" value="Genomic_DNA"/>
</dbReference>
<feature type="domain" description="Helicase ATP-binding" evidence="4">
    <location>
        <begin position="107"/>
        <end position="259"/>
    </location>
</feature>
<dbReference type="Proteomes" id="UP000364988">
    <property type="component" value="Unassembled WGS sequence"/>
</dbReference>
<feature type="domain" description="Helicase C-terminal" evidence="5">
    <location>
        <begin position="291"/>
        <end position="439"/>
    </location>
</feature>
<evidence type="ECO:0000313" key="9">
    <source>
        <dbReference type="EMBL" id="EAC7481735.1"/>
    </source>
</evidence>
<evidence type="ECO:0000313" key="77">
    <source>
        <dbReference type="Proteomes" id="UP000548278"/>
    </source>
</evidence>
<dbReference type="EMBL" id="AABAWE010000006">
    <property type="protein sequence ID" value="EAG2088119.1"/>
    <property type="molecule type" value="Genomic_DNA"/>
</dbReference>
<keyword evidence="27" id="KW-0347">Helicase</keyword>
<evidence type="ECO:0000313" key="48">
    <source>
        <dbReference type="Proteomes" id="UP000336166"/>
    </source>
</evidence>
<evidence type="ECO:0000313" key="37">
    <source>
        <dbReference type="EMBL" id="HAA8053878.1"/>
    </source>
</evidence>
<evidence type="ECO:0000313" key="11">
    <source>
        <dbReference type="EMBL" id="EAD1186190.1"/>
    </source>
</evidence>
<dbReference type="Proteomes" id="UP000528151">
    <property type="component" value="Unassembled WGS sequence"/>
</dbReference>
<reference evidence="42 65" key="4">
    <citation type="submission" date="2018-04" db="EMBL/GenBank/DDBJ databases">
        <title>Genome Analysis of a Prevalent Clone of Listeria monocytogenes Sequence Type 87 in China.</title>
        <authorList>
            <person name="Wang Y."/>
        </authorList>
    </citation>
    <scope>NUCLEOTIDE SEQUENCE [LARGE SCALE GENOMIC DNA]</scope>
    <source>
        <strain evidence="42 65">ICDC_LM1523</strain>
    </source>
</reference>
<dbReference type="FunFam" id="3.40.50.300:FF:001697">
    <property type="entry name" value="ComF operon protein 1"/>
    <property type="match status" value="1"/>
</dbReference>
<dbReference type="PANTHER" id="PTHR30580">
    <property type="entry name" value="PRIMOSOMAL PROTEIN N"/>
    <property type="match status" value="1"/>
</dbReference>
<dbReference type="EMBL" id="AABBAW010000007">
    <property type="protein sequence ID" value="EAG2516047.1"/>
    <property type="molecule type" value="Genomic_DNA"/>
</dbReference>
<dbReference type="Proteomes" id="UP000389283">
    <property type="component" value="Unassembled WGS sequence"/>
</dbReference>
<dbReference type="EMBL" id="AABAYG010000006">
    <property type="protein sequence ID" value="EAG2246491.1"/>
    <property type="molecule type" value="Genomic_DNA"/>
</dbReference>
<dbReference type="KEGG" id="lmok:CQ02_12755"/>
<dbReference type="EMBL" id="AAAKQF010000007">
    <property type="protein sequence ID" value="EAC9040767.1"/>
    <property type="molecule type" value="Genomic_DNA"/>
</dbReference>
<dbReference type="EMBL" id="DAAJFY010000006">
    <property type="protein sequence ID" value="HAC0275789.1"/>
    <property type="molecule type" value="Genomic_DNA"/>
</dbReference>
<dbReference type="InterPro" id="IPR006935">
    <property type="entry name" value="Helicase/UvrB_N"/>
</dbReference>
<evidence type="ECO:0000313" key="57">
    <source>
        <dbReference type="Proteomes" id="UP000368512"/>
    </source>
</evidence>
<dbReference type="Proteomes" id="UP000354255">
    <property type="component" value="Unassembled WGS sequence"/>
</dbReference>
<evidence type="ECO:0000313" key="30">
    <source>
        <dbReference type="EMBL" id="ECC1557757.1"/>
    </source>
</evidence>
<evidence type="ECO:0000313" key="67">
    <source>
        <dbReference type="Proteomes" id="UP000467536"/>
    </source>
</evidence>
<dbReference type="EMBL" id="AAAJKI010000002">
    <property type="protein sequence ID" value="EAC6547104.1"/>
    <property type="molecule type" value="Genomic_DNA"/>
</dbReference>
<reference evidence="38" key="9">
    <citation type="submission" date="2020-01" db="EMBL/GenBank/DDBJ databases">
        <authorList>
            <consortium name="NCBI Pathogen Detection Project"/>
        </authorList>
    </citation>
    <scope>NUCLEOTIDE SEQUENCE</scope>
    <source>
        <strain evidence="37">09CEB371LM</strain>
        <strain evidence="39">CFIAFB20100120</strain>
        <strain evidence="38">CFIAFB20130012</strain>
        <strain evidence="41">CFIAFB20170037</strain>
        <strain evidence="40">CFIAFB20170045</strain>
    </source>
</reference>
<evidence type="ECO:0000313" key="10">
    <source>
        <dbReference type="EMBL" id="EAC9040767.1"/>
    </source>
</evidence>
<dbReference type="Proteomes" id="UP000467347">
    <property type="component" value="Unassembled WGS sequence"/>
</dbReference>
<evidence type="ECO:0000313" key="82">
    <source>
        <dbReference type="Proteomes" id="UP000844415"/>
    </source>
</evidence>
<evidence type="ECO:0000313" key="33">
    <source>
        <dbReference type="EMBL" id="EDN7716193.1"/>
    </source>
</evidence>
<accession>A0A0B8QXK3</accession>
<dbReference type="EMBL" id="DAAJCS010000007">
    <property type="protein sequence ID" value="HAC0013463.1"/>
    <property type="molecule type" value="Genomic_DNA"/>
</dbReference>
<evidence type="ECO:0000313" key="8">
    <source>
        <dbReference type="EMBL" id="EAC6547104.1"/>
    </source>
</evidence>
<dbReference type="KEGG" id="lmv:Y193_03150"/>
<dbReference type="PROSITE" id="PS51192">
    <property type="entry name" value="HELICASE_ATP_BIND_1"/>
    <property type="match status" value="1"/>
</dbReference>
<evidence type="ECO:0000313" key="60">
    <source>
        <dbReference type="Proteomes" id="UP000398321"/>
    </source>
</evidence>
<evidence type="ECO:0000313" key="20">
    <source>
        <dbReference type="EMBL" id="EAG4332199.1"/>
    </source>
</evidence>
<evidence type="ECO:0000313" key="44">
    <source>
        <dbReference type="EMBL" id="OET53083.1"/>
    </source>
</evidence>
<dbReference type="EMBL" id="AALEDS010000006">
    <property type="protein sequence ID" value="ECY6544395.1"/>
    <property type="molecule type" value="Genomic_DNA"/>
</dbReference>
<evidence type="ECO:0000313" key="17">
    <source>
        <dbReference type="EMBL" id="EAG2246491.1"/>
    </source>
</evidence>